<dbReference type="Gene3D" id="3.40.50.1820">
    <property type="entry name" value="alpha/beta hydrolase"/>
    <property type="match status" value="1"/>
</dbReference>
<name>A0A347ST16_9LACO</name>
<dbReference type="OrthoDB" id="2157689at2"/>
<gene>
    <name evidence="1" type="ORF">DS831_03445</name>
</gene>
<proteinExistence type="predicted"/>
<dbReference type="AlphaFoldDB" id="A0A347ST16"/>
<reference evidence="1 2" key="1">
    <citation type="submission" date="2018-07" db="EMBL/GenBank/DDBJ databases">
        <title>Genome sequences of six Lactobacillus spp. isolated from bumble bee guts.</title>
        <authorList>
            <person name="Motta E.V.S."/>
            <person name="Moran N.A."/>
        </authorList>
    </citation>
    <scope>NUCLEOTIDE SEQUENCE [LARGE SCALE GENOMIC DNA]</scope>
    <source>
        <strain evidence="1 2">BI-1.1</strain>
    </source>
</reference>
<dbReference type="RefSeq" id="WP_118900448.1">
    <property type="nucleotide sequence ID" value="NZ_CP031513.1"/>
</dbReference>
<evidence type="ECO:0000313" key="1">
    <source>
        <dbReference type="EMBL" id="RHW51091.1"/>
    </source>
</evidence>
<comment type="caution">
    <text evidence="1">The sequence shown here is derived from an EMBL/GenBank/DDBJ whole genome shotgun (WGS) entry which is preliminary data.</text>
</comment>
<dbReference type="KEGG" id="lbm:DS830_06650"/>
<sequence length="276" mass="31939">MKTKHWINLIILTIILLSFPAYYAMRTNVHSEKVWHNSRVSPIIFIPGSSADQDRFDDMFNQLRTPKHKNKHNILKITVLTNNKIKTTGNIATRDQEPLIVIAFQNNQDGYNNIAKQTYWLKTAINYLTKNYNFNNFSAVGHSNGGLIWTWYLEKYFNRNELTINNLMTIGTPYNSLESNPKNQTAIFRQLYQSKTRLPKNLIVYAIAGTKNYQNDGTVPYQSVEAGKYIYQNQVKKYTQITVTGEDSSHSNLLDNPQVTRLVQENILENAKKIIQ</sequence>
<protein>
    <submittedName>
        <fullName evidence="1">Acyltransferase</fullName>
    </submittedName>
</protein>
<organism evidence="1 2">
    <name type="scientific">Bombilactobacillus bombi</name>
    <dbReference type="NCBI Taxonomy" id="1303590"/>
    <lineage>
        <taxon>Bacteria</taxon>
        <taxon>Bacillati</taxon>
        <taxon>Bacillota</taxon>
        <taxon>Bacilli</taxon>
        <taxon>Lactobacillales</taxon>
        <taxon>Lactobacillaceae</taxon>
        <taxon>Bombilactobacillus</taxon>
    </lineage>
</organism>
<dbReference type="Proteomes" id="UP000284109">
    <property type="component" value="Unassembled WGS sequence"/>
</dbReference>
<keyword evidence="1" id="KW-0808">Transferase</keyword>
<dbReference type="EMBL" id="QOCR01000002">
    <property type="protein sequence ID" value="RHW51091.1"/>
    <property type="molecule type" value="Genomic_DNA"/>
</dbReference>
<dbReference type="InterPro" id="IPR029058">
    <property type="entry name" value="AB_hydrolase_fold"/>
</dbReference>
<dbReference type="InterPro" id="IPR010315">
    <property type="entry name" value="DUF915_hydro-like"/>
</dbReference>
<dbReference type="SUPFAM" id="SSF53474">
    <property type="entry name" value="alpha/beta-Hydrolases"/>
    <property type="match status" value="1"/>
</dbReference>
<dbReference type="GO" id="GO:0016746">
    <property type="term" value="F:acyltransferase activity"/>
    <property type="evidence" value="ECO:0007669"/>
    <property type="project" value="UniProtKB-KW"/>
</dbReference>
<keyword evidence="2" id="KW-1185">Reference proteome</keyword>
<evidence type="ECO:0000313" key="2">
    <source>
        <dbReference type="Proteomes" id="UP000284109"/>
    </source>
</evidence>
<accession>A0A347ST16</accession>
<dbReference type="Pfam" id="PF06028">
    <property type="entry name" value="DUF915"/>
    <property type="match status" value="1"/>
</dbReference>
<keyword evidence="1" id="KW-0012">Acyltransferase</keyword>